<dbReference type="PANTHER" id="PTHR43853">
    <property type="entry name" value="3-KETOACYL-COA THIOLASE, PEROXISOMAL"/>
    <property type="match status" value="1"/>
</dbReference>
<dbReference type="Pfam" id="PF00108">
    <property type="entry name" value="Thiolase_N"/>
    <property type="match status" value="2"/>
</dbReference>
<dbReference type="Pfam" id="PF02803">
    <property type="entry name" value="Thiolase_C"/>
    <property type="match status" value="1"/>
</dbReference>
<dbReference type="GO" id="GO:0005777">
    <property type="term" value="C:peroxisome"/>
    <property type="evidence" value="ECO:0007669"/>
    <property type="project" value="UniProtKB-SubCell"/>
</dbReference>
<sequence>MNRQRVLLNQLQINEPISDASQLIKTSVCAVERGAAFQQSPSIGDNAVLDKTNLNPAEVGDIVVGTALGLETGPIQTVTRQGSSGLDAIVDVAASIKAGFYDIGIGAGLESMTSNPVTLEVSKNPKVESHKRAAGAWASGKFKDEVVPLKTKVLDLKTEEQKDVEVYTDNGIQPNVSLSALAKLEPISKYDGSTTTFGNSSKPSDGAAAVLLIRREMATRKGLPILGVFRGYVAVGVDQCHFELNEAFTSEYVYCCKKLNLNTDKVNVNGGAIALGNPLGATGARCVTTLVHEMKRKGKNCRYGVVAMSIGSGMGAAAIFERGEGLEITDPRGVQSHNLLPKDAFPDK</sequence>
<evidence type="ECO:0000256" key="1">
    <source>
        <dbReference type="ARBA" id="ARBA00010982"/>
    </source>
</evidence>
<name>A0A9Q0CJ22_9POAL</name>
<accession>A0A9Q0CJ22</accession>
<keyword evidence="2 4" id="KW-0808">Transferase</keyword>
<protein>
    <submittedName>
        <fullName evidence="7">Uncharacterized protein</fullName>
    </submittedName>
</protein>
<dbReference type="GO" id="GO:0003988">
    <property type="term" value="F:acetyl-CoA C-acyltransferase activity"/>
    <property type="evidence" value="ECO:0007669"/>
    <property type="project" value="TreeGrafter"/>
</dbReference>
<evidence type="ECO:0000313" key="8">
    <source>
        <dbReference type="Proteomes" id="UP001151287"/>
    </source>
</evidence>
<dbReference type="Gene3D" id="3.40.47.10">
    <property type="match status" value="3"/>
</dbReference>
<dbReference type="PANTHER" id="PTHR43853:SF15">
    <property type="entry name" value="3-KETOACYL-COA THIOLASE 5, PEROXISOMAL"/>
    <property type="match status" value="1"/>
</dbReference>
<comment type="caution">
    <text evidence="7">The sequence shown here is derived from an EMBL/GenBank/DDBJ whole genome shotgun (WGS) entry which is preliminary data.</text>
</comment>
<dbReference type="InterPro" id="IPR020616">
    <property type="entry name" value="Thiolase_N"/>
</dbReference>
<feature type="domain" description="Thiolase C-terminal" evidence="6">
    <location>
        <begin position="241"/>
        <end position="322"/>
    </location>
</feature>
<comment type="similarity">
    <text evidence="1 4">Belongs to the thiolase-like superfamily. Thiolase family.</text>
</comment>
<evidence type="ECO:0000256" key="4">
    <source>
        <dbReference type="RuleBase" id="RU003557"/>
    </source>
</evidence>
<organism evidence="7 8">
    <name type="scientific">Rhynchospora breviuscula</name>
    <dbReference type="NCBI Taxonomy" id="2022672"/>
    <lineage>
        <taxon>Eukaryota</taxon>
        <taxon>Viridiplantae</taxon>
        <taxon>Streptophyta</taxon>
        <taxon>Embryophyta</taxon>
        <taxon>Tracheophyta</taxon>
        <taxon>Spermatophyta</taxon>
        <taxon>Magnoliopsida</taxon>
        <taxon>Liliopsida</taxon>
        <taxon>Poales</taxon>
        <taxon>Cyperaceae</taxon>
        <taxon>Cyperoideae</taxon>
        <taxon>Rhynchosporeae</taxon>
        <taxon>Rhynchospora</taxon>
    </lineage>
</organism>
<evidence type="ECO:0000259" key="6">
    <source>
        <dbReference type="Pfam" id="PF02803"/>
    </source>
</evidence>
<dbReference type="GO" id="GO:0010124">
    <property type="term" value="P:phenylacetate catabolic process"/>
    <property type="evidence" value="ECO:0007669"/>
    <property type="project" value="TreeGrafter"/>
</dbReference>
<dbReference type="GO" id="GO:0006635">
    <property type="term" value="P:fatty acid beta-oxidation"/>
    <property type="evidence" value="ECO:0007669"/>
    <property type="project" value="TreeGrafter"/>
</dbReference>
<evidence type="ECO:0000256" key="2">
    <source>
        <dbReference type="ARBA" id="ARBA00022679"/>
    </source>
</evidence>
<dbReference type="InterPro" id="IPR016039">
    <property type="entry name" value="Thiolase-like"/>
</dbReference>
<feature type="domain" description="Thiolase N-terminal" evidence="5">
    <location>
        <begin position="127"/>
        <end position="215"/>
    </location>
</feature>
<dbReference type="OrthoDB" id="5404651at2759"/>
<dbReference type="InterPro" id="IPR050215">
    <property type="entry name" value="Thiolase-like_sf_Thiolase"/>
</dbReference>
<evidence type="ECO:0000313" key="7">
    <source>
        <dbReference type="EMBL" id="KAJ1694670.1"/>
    </source>
</evidence>
<dbReference type="EMBL" id="JAMQYH010000003">
    <property type="protein sequence ID" value="KAJ1694670.1"/>
    <property type="molecule type" value="Genomic_DNA"/>
</dbReference>
<evidence type="ECO:0000259" key="5">
    <source>
        <dbReference type="Pfam" id="PF00108"/>
    </source>
</evidence>
<evidence type="ECO:0000256" key="3">
    <source>
        <dbReference type="ARBA" id="ARBA00023315"/>
    </source>
</evidence>
<gene>
    <name evidence="7" type="ORF">LUZ63_011368</name>
</gene>
<dbReference type="SUPFAM" id="SSF53901">
    <property type="entry name" value="Thiolase-like"/>
    <property type="match status" value="1"/>
</dbReference>
<reference evidence="7" key="1">
    <citation type="journal article" date="2022" name="Cell">
        <title>Repeat-based holocentromeres influence genome architecture and karyotype evolution.</title>
        <authorList>
            <person name="Hofstatter P.G."/>
            <person name="Thangavel G."/>
            <person name="Lux T."/>
            <person name="Neumann P."/>
            <person name="Vondrak T."/>
            <person name="Novak P."/>
            <person name="Zhang M."/>
            <person name="Costa L."/>
            <person name="Castellani M."/>
            <person name="Scott A."/>
            <person name="Toegelov H."/>
            <person name="Fuchs J."/>
            <person name="Mata-Sucre Y."/>
            <person name="Dias Y."/>
            <person name="Vanzela A.L.L."/>
            <person name="Huettel B."/>
            <person name="Almeida C.C.S."/>
            <person name="Simkova H."/>
            <person name="Souza G."/>
            <person name="Pedrosa-Harand A."/>
            <person name="Macas J."/>
            <person name="Mayer K.F.X."/>
            <person name="Houben A."/>
            <person name="Marques A."/>
        </authorList>
    </citation>
    <scope>NUCLEOTIDE SEQUENCE</scope>
    <source>
        <strain evidence="7">RhyBre1mFocal</strain>
    </source>
</reference>
<proteinExistence type="inferred from homology"/>
<dbReference type="InterPro" id="IPR002155">
    <property type="entry name" value="Thiolase"/>
</dbReference>
<dbReference type="InterPro" id="IPR020617">
    <property type="entry name" value="Thiolase_C"/>
</dbReference>
<dbReference type="AlphaFoldDB" id="A0A9Q0CJ22"/>
<dbReference type="CDD" id="cd00751">
    <property type="entry name" value="thiolase"/>
    <property type="match status" value="1"/>
</dbReference>
<keyword evidence="3 4" id="KW-0012">Acyltransferase</keyword>
<dbReference type="Proteomes" id="UP001151287">
    <property type="component" value="Unassembled WGS sequence"/>
</dbReference>
<feature type="domain" description="Thiolase N-terminal" evidence="5">
    <location>
        <begin position="67"/>
        <end position="121"/>
    </location>
</feature>
<keyword evidence="8" id="KW-1185">Reference proteome</keyword>